<dbReference type="Pfam" id="PF10326">
    <property type="entry name" value="7TM_GPCR_Str"/>
    <property type="match status" value="1"/>
</dbReference>
<feature type="transmembrane region" description="Helical" evidence="1">
    <location>
        <begin position="12"/>
        <end position="40"/>
    </location>
</feature>
<reference evidence="3" key="1">
    <citation type="submission" date="2022-11" db="UniProtKB">
        <authorList>
            <consortium name="WormBaseParasite"/>
        </authorList>
    </citation>
    <scope>IDENTIFICATION</scope>
</reference>
<dbReference type="PANTHER" id="PTHR22943">
    <property type="entry name" value="7-TRANSMEMBRANE DOMAIN RECEPTOR C.ELEGANS"/>
    <property type="match status" value="1"/>
</dbReference>
<evidence type="ECO:0000313" key="2">
    <source>
        <dbReference type="Proteomes" id="UP000887540"/>
    </source>
</evidence>
<dbReference type="Proteomes" id="UP000887540">
    <property type="component" value="Unplaced"/>
</dbReference>
<dbReference type="AlphaFoldDB" id="A0A914EAN5"/>
<proteinExistence type="predicted"/>
<accession>A0A914EAN5</accession>
<evidence type="ECO:0000256" key="1">
    <source>
        <dbReference type="SAM" id="Phobius"/>
    </source>
</evidence>
<keyword evidence="2" id="KW-1185">Reference proteome</keyword>
<keyword evidence="1" id="KW-0472">Membrane</keyword>
<protein>
    <submittedName>
        <fullName evidence="3">Uncharacterized protein</fullName>
    </submittedName>
</protein>
<keyword evidence="1" id="KW-1133">Transmembrane helix</keyword>
<dbReference type="WBParaSite" id="ACRNAN_scaffold6480.g30855.t1">
    <property type="protein sequence ID" value="ACRNAN_scaffold6480.g30855.t1"/>
    <property type="gene ID" value="ACRNAN_scaffold6480.g30855"/>
</dbReference>
<sequence length="112" mass="12685">MSPKTIKLHKQLTYTLIVQACSPILTIIVPTIIIAAFILIRIKIRVLGLIFVMIVPWFTVINPLSAIFLVKPYRNTVMKVVYKICLKSAEVQEIDSSKKQACVFEPRQLGSK</sequence>
<organism evidence="2 3">
    <name type="scientific">Acrobeloides nanus</name>
    <dbReference type="NCBI Taxonomy" id="290746"/>
    <lineage>
        <taxon>Eukaryota</taxon>
        <taxon>Metazoa</taxon>
        <taxon>Ecdysozoa</taxon>
        <taxon>Nematoda</taxon>
        <taxon>Chromadorea</taxon>
        <taxon>Rhabditida</taxon>
        <taxon>Tylenchina</taxon>
        <taxon>Cephalobomorpha</taxon>
        <taxon>Cephaloboidea</taxon>
        <taxon>Cephalobidae</taxon>
        <taxon>Acrobeloides</taxon>
    </lineage>
</organism>
<keyword evidence="1" id="KW-0812">Transmembrane</keyword>
<dbReference type="InterPro" id="IPR019428">
    <property type="entry name" value="7TM_GPCR_serpentine_rcpt_Str"/>
</dbReference>
<evidence type="ECO:0000313" key="3">
    <source>
        <dbReference type="WBParaSite" id="ACRNAN_scaffold6480.g30855.t1"/>
    </source>
</evidence>
<dbReference type="SUPFAM" id="SSF81321">
    <property type="entry name" value="Family A G protein-coupled receptor-like"/>
    <property type="match status" value="1"/>
</dbReference>
<dbReference type="PANTHER" id="PTHR22943:SF248">
    <property type="entry name" value="SEVEN TM RECEPTOR"/>
    <property type="match status" value="1"/>
</dbReference>
<dbReference type="PROSITE" id="PS51257">
    <property type="entry name" value="PROKAR_LIPOPROTEIN"/>
    <property type="match status" value="1"/>
</dbReference>
<name>A0A914EAN5_9BILA</name>
<feature type="transmembrane region" description="Helical" evidence="1">
    <location>
        <begin position="46"/>
        <end position="70"/>
    </location>
</feature>